<proteinExistence type="predicted"/>
<evidence type="ECO:0000313" key="2">
    <source>
        <dbReference type="EMBL" id="TEB12811.1"/>
    </source>
</evidence>
<dbReference type="Gene3D" id="3.40.50.300">
    <property type="entry name" value="P-loop containing nucleotide triphosphate hydrolases"/>
    <property type="match status" value="1"/>
</dbReference>
<dbReference type="RefSeq" id="WP_134212660.1">
    <property type="nucleotide sequence ID" value="NZ_QFFZ01000005.1"/>
</dbReference>
<reference evidence="2 3" key="1">
    <citation type="journal article" date="2018" name="Environ. Microbiol.">
        <title>Novel energy conservation strategies and behaviour of Pelotomaculum schinkii driving syntrophic propionate catabolism.</title>
        <authorList>
            <person name="Hidalgo-Ahumada C.A.P."/>
            <person name="Nobu M.K."/>
            <person name="Narihiro T."/>
            <person name="Tamaki H."/>
            <person name="Liu W.T."/>
            <person name="Kamagata Y."/>
            <person name="Stams A.J.M."/>
            <person name="Imachi H."/>
            <person name="Sousa D.Z."/>
        </authorList>
    </citation>
    <scope>NUCLEOTIDE SEQUENCE [LARGE SCALE GENOMIC DNA]</scope>
    <source>
        <strain evidence="2 3">MGP</strain>
    </source>
</reference>
<dbReference type="SUPFAM" id="SSF52540">
    <property type="entry name" value="P-loop containing nucleoside triphosphate hydrolases"/>
    <property type="match status" value="1"/>
</dbReference>
<dbReference type="AlphaFoldDB" id="A0A4Y7RV96"/>
<organism evidence="2 3">
    <name type="scientific">Pelotomaculum propionicicum</name>
    <dbReference type="NCBI Taxonomy" id="258475"/>
    <lineage>
        <taxon>Bacteria</taxon>
        <taxon>Bacillati</taxon>
        <taxon>Bacillota</taxon>
        <taxon>Clostridia</taxon>
        <taxon>Eubacteriales</taxon>
        <taxon>Desulfotomaculaceae</taxon>
        <taxon>Pelotomaculum</taxon>
    </lineage>
</organism>
<dbReference type="GO" id="GO:0009898">
    <property type="term" value="C:cytoplasmic side of plasma membrane"/>
    <property type="evidence" value="ECO:0007669"/>
    <property type="project" value="TreeGrafter"/>
</dbReference>
<dbReference type="InterPro" id="IPR014433">
    <property type="entry name" value="CooC"/>
</dbReference>
<dbReference type="GO" id="GO:0016887">
    <property type="term" value="F:ATP hydrolysis activity"/>
    <property type="evidence" value="ECO:0007669"/>
    <property type="project" value="TreeGrafter"/>
</dbReference>
<name>A0A4Y7RV96_9FIRM</name>
<dbReference type="GO" id="GO:0051782">
    <property type="term" value="P:negative regulation of cell division"/>
    <property type="evidence" value="ECO:0007669"/>
    <property type="project" value="TreeGrafter"/>
</dbReference>
<dbReference type="PIRSF" id="PIRSF005647">
    <property type="entry name" value="CooC"/>
    <property type="match status" value="1"/>
</dbReference>
<dbReference type="InterPro" id="IPR050625">
    <property type="entry name" value="ParA/MinD_ATPase"/>
</dbReference>
<evidence type="ECO:0000259" key="1">
    <source>
        <dbReference type="Pfam" id="PF01656"/>
    </source>
</evidence>
<dbReference type="PANTHER" id="PTHR43384:SF7">
    <property type="entry name" value="CARBON-MONOXIDE DEHYDROGENASE ACCESSORY PROTEIN"/>
    <property type="match status" value="1"/>
</dbReference>
<dbReference type="GO" id="GO:0005829">
    <property type="term" value="C:cytosol"/>
    <property type="evidence" value="ECO:0007669"/>
    <property type="project" value="TreeGrafter"/>
</dbReference>
<dbReference type="EMBL" id="QFFZ01000005">
    <property type="protein sequence ID" value="TEB12811.1"/>
    <property type="molecule type" value="Genomic_DNA"/>
</dbReference>
<sequence length="254" mass="27448">MALHIAIAGKGGTGKTTFAAITVKLLIKDGVSPVLAVDADPNANLNEALGVEVEETIGEILSKIKNNLTPLPAGMTKDQYVEYKVYQSLAESDDFDLLSMGATEGPGCYCYANNVLRSYLDNLSRNYKAILADNEAGLEHLSRRTTQNVDILFVTSDTSARGVRSAKRVKELVRSINLNIKKMYLVITKVGEDSLEALQDEIDKTGLALIGTIPMDSNIVEYDLHSRPLVDLPGDSPAVAAVAEILKKANIIKN</sequence>
<accession>A0A4Y7RV96</accession>
<protein>
    <recommendedName>
        <fullName evidence="1">CobQ/CobB/MinD/ParA nucleotide binding domain-containing protein</fullName>
    </recommendedName>
</protein>
<dbReference type="InterPro" id="IPR027417">
    <property type="entry name" value="P-loop_NTPase"/>
</dbReference>
<dbReference type="Pfam" id="PF01656">
    <property type="entry name" value="CbiA"/>
    <property type="match status" value="1"/>
</dbReference>
<dbReference type="InterPro" id="IPR002586">
    <property type="entry name" value="CobQ/CobB/MinD/ParA_Nub-bd_dom"/>
</dbReference>
<keyword evidence="3" id="KW-1185">Reference proteome</keyword>
<dbReference type="PANTHER" id="PTHR43384">
    <property type="entry name" value="SEPTUM SITE-DETERMINING PROTEIN MIND HOMOLOG, CHLOROPLASTIC-RELATED"/>
    <property type="match status" value="1"/>
</dbReference>
<evidence type="ECO:0000313" key="3">
    <source>
        <dbReference type="Proteomes" id="UP000297597"/>
    </source>
</evidence>
<gene>
    <name evidence="2" type="ORF">Pmgp_00787</name>
</gene>
<dbReference type="OrthoDB" id="9779073at2"/>
<feature type="domain" description="CobQ/CobB/MinD/ParA nucleotide binding" evidence="1">
    <location>
        <begin position="6"/>
        <end position="228"/>
    </location>
</feature>
<dbReference type="GO" id="GO:0005524">
    <property type="term" value="F:ATP binding"/>
    <property type="evidence" value="ECO:0007669"/>
    <property type="project" value="TreeGrafter"/>
</dbReference>
<dbReference type="Proteomes" id="UP000297597">
    <property type="component" value="Unassembled WGS sequence"/>
</dbReference>
<comment type="caution">
    <text evidence="2">The sequence shown here is derived from an EMBL/GenBank/DDBJ whole genome shotgun (WGS) entry which is preliminary data.</text>
</comment>